<dbReference type="InterPro" id="IPR055560">
    <property type="entry name" value="DUF7136"/>
</dbReference>
<keyword evidence="1" id="KW-0732">Signal</keyword>
<accession>A0A8H4M732</accession>
<organism evidence="3 4">
    <name type="scientific">Aspergillus fumigatiaffinis</name>
    <dbReference type="NCBI Taxonomy" id="340414"/>
    <lineage>
        <taxon>Eukaryota</taxon>
        <taxon>Fungi</taxon>
        <taxon>Dikarya</taxon>
        <taxon>Ascomycota</taxon>
        <taxon>Pezizomycotina</taxon>
        <taxon>Eurotiomycetes</taxon>
        <taxon>Eurotiomycetidae</taxon>
        <taxon>Eurotiales</taxon>
        <taxon>Aspergillaceae</taxon>
        <taxon>Aspergillus</taxon>
        <taxon>Aspergillus subgen. Fumigati</taxon>
    </lineage>
</organism>
<evidence type="ECO:0000313" key="3">
    <source>
        <dbReference type="EMBL" id="KAF4232705.1"/>
    </source>
</evidence>
<evidence type="ECO:0000256" key="1">
    <source>
        <dbReference type="SAM" id="SignalP"/>
    </source>
</evidence>
<protein>
    <recommendedName>
        <fullName evidence="2">DUF7136 domain-containing protein</fullName>
    </recommendedName>
</protein>
<gene>
    <name evidence="3" type="ORF">CNMCM6805_009728</name>
</gene>
<dbReference type="AlphaFoldDB" id="A0A8H4M732"/>
<reference evidence="3" key="1">
    <citation type="journal article" date="2020" name="bioRxiv">
        <title>Genomic and phenotypic heterogeneity of clinical isolates of the human pathogens Aspergillus fumigatus, Aspergillus lentulus and Aspergillus fumigatiaffinis.</title>
        <authorList>
            <person name="dos Santos R.A.C."/>
            <person name="Steenwyk J.L."/>
            <person name="Rivero-Menendez O."/>
            <person name="Mead M.E."/>
            <person name="Silva L.P."/>
            <person name="Bastos R.W."/>
            <person name="Alastruey-Izquierdo A."/>
            <person name="Goldman G.H."/>
            <person name="Rokas A."/>
        </authorList>
    </citation>
    <scope>NUCLEOTIDE SEQUENCE</scope>
    <source>
        <strain evidence="3">CNM-CM6805</strain>
    </source>
</reference>
<sequence length="268" mass="28565">MVFLRRSWLLLAISQSFSQASSAPGVVEVDLIFPRNDTFAPSKLTPIVFAIQNPSLVQSINPVLSWNIEQRGVSANDSINTSDLFHLSSLNYSNSDPYFLYESTSHLDSEGFFQFAWTIEYSNCSQDAGTDAVTFARNSTRHSLYFTTKNGTSQRDLIAATEDNTCAQSLSQAWNVTNLLNVPDEKSYGGAPSCAVVPSPTATPSPCKVKISPSAASSISAALTSYACAAPSPQVSCPAAKNAASGTQLPVGGAWLTAIVGWLAYTLA</sequence>
<feature type="chain" id="PRO_5044155393" description="DUF7136 domain-containing protein" evidence="1">
    <location>
        <begin position="23"/>
        <end position="268"/>
    </location>
</feature>
<feature type="domain" description="DUF7136" evidence="2">
    <location>
        <begin position="23"/>
        <end position="237"/>
    </location>
</feature>
<comment type="caution">
    <text evidence="3">The sequence shown here is derived from an EMBL/GenBank/DDBJ whole genome shotgun (WGS) entry which is preliminary data.</text>
</comment>
<dbReference type="Pfam" id="PF23584">
    <property type="entry name" value="DUF7136"/>
    <property type="match status" value="1"/>
</dbReference>
<evidence type="ECO:0000259" key="2">
    <source>
        <dbReference type="Pfam" id="PF23584"/>
    </source>
</evidence>
<reference evidence="3" key="2">
    <citation type="submission" date="2020-04" db="EMBL/GenBank/DDBJ databases">
        <authorList>
            <person name="Santos R.A.C."/>
            <person name="Steenwyk J.L."/>
            <person name="Rivero-Menendez O."/>
            <person name="Mead M.E."/>
            <person name="Silva L.P."/>
            <person name="Bastos R.W."/>
            <person name="Alastruey-Izquierdo A."/>
            <person name="Goldman G.H."/>
            <person name="Rokas A."/>
        </authorList>
    </citation>
    <scope>NUCLEOTIDE SEQUENCE</scope>
    <source>
        <strain evidence="3">CNM-CM6805</strain>
    </source>
</reference>
<dbReference type="EMBL" id="JAAAPX010000087">
    <property type="protein sequence ID" value="KAF4232705.1"/>
    <property type="molecule type" value="Genomic_DNA"/>
</dbReference>
<dbReference type="OrthoDB" id="4490227at2759"/>
<feature type="signal peptide" evidence="1">
    <location>
        <begin position="1"/>
        <end position="22"/>
    </location>
</feature>
<keyword evidence="4" id="KW-1185">Reference proteome</keyword>
<name>A0A8H4M732_9EURO</name>
<dbReference type="Proteomes" id="UP000653565">
    <property type="component" value="Unassembled WGS sequence"/>
</dbReference>
<proteinExistence type="predicted"/>
<evidence type="ECO:0000313" key="4">
    <source>
        <dbReference type="Proteomes" id="UP000653565"/>
    </source>
</evidence>